<dbReference type="AlphaFoldDB" id="A0A0F9C6A4"/>
<evidence type="ECO:0000256" key="1">
    <source>
        <dbReference type="ARBA" id="ARBA00022801"/>
    </source>
</evidence>
<gene>
    <name evidence="3" type="ORF">LCGC14_2441600</name>
</gene>
<dbReference type="Gene3D" id="3.40.50.1820">
    <property type="entry name" value="alpha/beta hydrolase"/>
    <property type="match status" value="1"/>
</dbReference>
<dbReference type="GO" id="GO:0006508">
    <property type="term" value="P:proteolysis"/>
    <property type="evidence" value="ECO:0007669"/>
    <property type="project" value="InterPro"/>
</dbReference>
<keyword evidence="1" id="KW-0378">Hydrolase</keyword>
<sequence length="520" mass="55313">GLDTDTQYTYTVQMRDAATTPNVGTASAPANATTYGGAYAAELAAVLALGDLTAAPAMWVSDTLSSPAATISPGDIGKIIYFDALDYNGSATRVFAYVGVPAGASSGNPVPCVIMIHGGGGTASVGQVTKWTDRGYAAISLAVEGKSSAMPGPARSGIYNDYRDTLENQWMYHAVADAVLANSLMGSLPQVDANKVGVMGWSWGGVICSTVMGIDTRLAFSIPVNGCGHLYDSRNHWGNGLYDDNVYKQVWDPMIRMHRATMPAMWYSYEADFHFPLDCQAETYHASPGERMVTVVPGIGHASYEMDDCYAFTESIFNEVSLWCLQESLTLNGNTADVVFKSTKTLTESKLVYTTDTGFAGDGMTWVITPAALADNGDGTWTATAVLPAGTTGWFVNVMSGTLVVSSDYQENITLTPVPSDFLALEHPMTNDVSTGSFTVEFSGPTDVLVSNIYFIEETHAGALSVLSGFPFELGHPEPVPMLMTEVIEIQFDNTVAGLLQGDSASAKVIVAWDKLDGST</sequence>
<name>A0A0F9C6A4_9ZZZZ</name>
<dbReference type="InterPro" id="IPR008391">
    <property type="entry name" value="AXE1_dom"/>
</dbReference>
<dbReference type="InterPro" id="IPR050261">
    <property type="entry name" value="FrsA_esterase"/>
</dbReference>
<dbReference type="PANTHER" id="PTHR22946">
    <property type="entry name" value="DIENELACTONE HYDROLASE DOMAIN-CONTAINING PROTEIN-RELATED"/>
    <property type="match status" value="1"/>
</dbReference>
<dbReference type="InterPro" id="IPR002471">
    <property type="entry name" value="Pept_S9_AS"/>
</dbReference>
<reference evidence="3" key="1">
    <citation type="journal article" date="2015" name="Nature">
        <title>Complex archaea that bridge the gap between prokaryotes and eukaryotes.</title>
        <authorList>
            <person name="Spang A."/>
            <person name="Saw J.H."/>
            <person name="Jorgensen S.L."/>
            <person name="Zaremba-Niedzwiedzka K."/>
            <person name="Martijn J."/>
            <person name="Lind A.E."/>
            <person name="van Eijk R."/>
            <person name="Schleper C."/>
            <person name="Guy L."/>
            <person name="Ettema T.J."/>
        </authorList>
    </citation>
    <scope>NUCLEOTIDE SEQUENCE</scope>
</reference>
<dbReference type="SUPFAM" id="SSF53474">
    <property type="entry name" value="alpha/beta-Hydrolases"/>
    <property type="match status" value="1"/>
</dbReference>
<organism evidence="3">
    <name type="scientific">marine sediment metagenome</name>
    <dbReference type="NCBI Taxonomy" id="412755"/>
    <lineage>
        <taxon>unclassified sequences</taxon>
        <taxon>metagenomes</taxon>
        <taxon>ecological metagenomes</taxon>
    </lineage>
</organism>
<dbReference type="EMBL" id="LAZR01037587">
    <property type="protein sequence ID" value="KKL21822.1"/>
    <property type="molecule type" value="Genomic_DNA"/>
</dbReference>
<evidence type="ECO:0000259" key="2">
    <source>
        <dbReference type="Pfam" id="PF05448"/>
    </source>
</evidence>
<dbReference type="GO" id="GO:0004252">
    <property type="term" value="F:serine-type endopeptidase activity"/>
    <property type="evidence" value="ECO:0007669"/>
    <property type="project" value="InterPro"/>
</dbReference>
<accession>A0A0F9C6A4</accession>
<comment type="caution">
    <text evidence="3">The sequence shown here is derived from an EMBL/GenBank/DDBJ whole genome shotgun (WGS) entry which is preliminary data.</text>
</comment>
<dbReference type="PROSITE" id="PS00708">
    <property type="entry name" value="PRO_ENDOPEP_SER"/>
    <property type="match status" value="1"/>
</dbReference>
<dbReference type="Pfam" id="PF05448">
    <property type="entry name" value="AXE1"/>
    <property type="match status" value="1"/>
</dbReference>
<feature type="domain" description="Acetyl xylan esterase" evidence="2">
    <location>
        <begin position="87"/>
        <end position="219"/>
    </location>
</feature>
<dbReference type="InterPro" id="IPR029058">
    <property type="entry name" value="AB_hydrolase_fold"/>
</dbReference>
<feature type="non-terminal residue" evidence="3">
    <location>
        <position position="520"/>
    </location>
</feature>
<feature type="non-terminal residue" evidence="3">
    <location>
        <position position="1"/>
    </location>
</feature>
<evidence type="ECO:0000313" key="3">
    <source>
        <dbReference type="EMBL" id="KKL21822.1"/>
    </source>
</evidence>
<protein>
    <recommendedName>
        <fullName evidence="2">Acetyl xylan esterase domain-containing protein</fullName>
    </recommendedName>
</protein>
<proteinExistence type="predicted"/>